<dbReference type="Gene3D" id="3.40.50.300">
    <property type="entry name" value="P-loop containing nucleotide triphosphate hydrolases"/>
    <property type="match status" value="2"/>
</dbReference>
<keyword evidence="4" id="KW-0677">Repeat</keyword>
<dbReference type="SMART" id="SM00382">
    <property type="entry name" value="AAA"/>
    <property type="match status" value="2"/>
</dbReference>
<feature type="domain" description="ABC transporter" evidence="9">
    <location>
        <begin position="256"/>
        <end position="504"/>
    </location>
</feature>
<dbReference type="Pfam" id="PF00005">
    <property type="entry name" value="ABC_tran"/>
    <property type="match status" value="2"/>
</dbReference>
<dbReference type="InterPro" id="IPR003439">
    <property type="entry name" value="ABC_transporter-like_ATP-bd"/>
</dbReference>
<gene>
    <name evidence="10" type="ORF">R2Q92_05665</name>
</gene>
<dbReference type="EMBL" id="JAWJYN010000001">
    <property type="protein sequence ID" value="MDZ8161318.1"/>
    <property type="molecule type" value="Genomic_DNA"/>
</dbReference>
<evidence type="ECO:0000256" key="5">
    <source>
        <dbReference type="ARBA" id="ARBA00022741"/>
    </source>
</evidence>
<dbReference type="PANTHER" id="PTHR43790">
    <property type="entry name" value="CARBOHYDRATE TRANSPORT ATP-BINDING PROTEIN MG119-RELATED"/>
    <property type="match status" value="1"/>
</dbReference>
<evidence type="ECO:0000259" key="9">
    <source>
        <dbReference type="PROSITE" id="PS50893"/>
    </source>
</evidence>
<keyword evidence="8" id="KW-0472">Membrane</keyword>
<feature type="domain" description="ABC transporter" evidence="9">
    <location>
        <begin position="13"/>
        <end position="249"/>
    </location>
</feature>
<sequence>MPETNPAASSPLLSARGLEISFGGIQALRGVDLDIAPGEIHCLAGENGSGKSTFTKIVAGVYQADAGEIAFNGEPAHWHHPSDAVAAGIQVIYQDLSLFPHLSVAENIAVNHMMQDRSPIISRKRMRAIAKEQLERIGLDLPLDAPVGSLSMANRQLVAICRALSMDARLLFMDEPTTALTHREVSRLLEIVLDLKRRGLSIVFISHKLDEVFSIADNISVFRDGIKVGDFAAADLDEVSLSRHMTGRDVTYERYHRTQDDDRPVLEVKELAREGHYTDVTFDVRRGDILGVIGLLGSGRTEMALSLFGLNDHTGGSIVVDGEPVTIRAPWDAMRHGIALVPEDRHEQGLFGKQSVAVNATATMLERILTSVRTLSPAKEKALAQRVVDEMKVNNRDIATRVSNLSGGNQQKVVIGKWLFRDPKVFILDSPTVGIDIGSKSEIYDQIHRLAREDMAVIMISDEAEEVVANCNRILVMHDGRILRTFQEEEIRAEGFRDRLDEIISNPDDQDQSEQQEVAR</sequence>
<dbReference type="GO" id="GO:0005524">
    <property type="term" value="F:ATP binding"/>
    <property type="evidence" value="ECO:0007669"/>
    <property type="project" value="UniProtKB-KW"/>
</dbReference>
<keyword evidence="7" id="KW-1278">Translocase</keyword>
<dbReference type="SUPFAM" id="SSF52540">
    <property type="entry name" value="P-loop containing nucleoside triphosphate hydrolases"/>
    <property type="match status" value="2"/>
</dbReference>
<evidence type="ECO:0000256" key="8">
    <source>
        <dbReference type="ARBA" id="ARBA00023136"/>
    </source>
</evidence>
<dbReference type="RefSeq" id="WP_206697156.1">
    <property type="nucleotide sequence ID" value="NZ_BAAAPT010000001.1"/>
</dbReference>
<dbReference type="PROSITE" id="PS50893">
    <property type="entry name" value="ABC_TRANSPORTER_2"/>
    <property type="match status" value="2"/>
</dbReference>
<accession>A0ABU5N5F1</accession>
<evidence type="ECO:0000256" key="4">
    <source>
        <dbReference type="ARBA" id="ARBA00022737"/>
    </source>
</evidence>
<keyword evidence="6 10" id="KW-0067">ATP-binding</keyword>
<organism evidence="10 11">
    <name type="scientific">Microbacterium aquimaris</name>
    <dbReference type="NCBI Taxonomy" id="459816"/>
    <lineage>
        <taxon>Bacteria</taxon>
        <taxon>Bacillati</taxon>
        <taxon>Actinomycetota</taxon>
        <taxon>Actinomycetes</taxon>
        <taxon>Micrococcales</taxon>
        <taxon>Microbacteriaceae</taxon>
        <taxon>Microbacterium</taxon>
    </lineage>
</organism>
<dbReference type="Proteomes" id="UP001291912">
    <property type="component" value="Unassembled WGS sequence"/>
</dbReference>
<name>A0ABU5N5F1_9MICO</name>
<protein>
    <submittedName>
        <fullName evidence="10">Sugar ABC transporter ATP-binding protein</fullName>
    </submittedName>
</protein>
<dbReference type="CDD" id="cd03216">
    <property type="entry name" value="ABC_Carb_Monos_I"/>
    <property type="match status" value="1"/>
</dbReference>
<evidence type="ECO:0000256" key="2">
    <source>
        <dbReference type="ARBA" id="ARBA00022475"/>
    </source>
</evidence>
<dbReference type="InterPro" id="IPR027417">
    <property type="entry name" value="P-loop_NTPase"/>
</dbReference>
<evidence type="ECO:0000313" key="11">
    <source>
        <dbReference type="Proteomes" id="UP001291912"/>
    </source>
</evidence>
<dbReference type="InterPro" id="IPR050107">
    <property type="entry name" value="ABC_carbohydrate_import_ATPase"/>
</dbReference>
<dbReference type="InterPro" id="IPR003593">
    <property type="entry name" value="AAA+_ATPase"/>
</dbReference>
<evidence type="ECO:0000256" key="1">
    <source>
        <dbReference type="ARBA" id="ARBA00022448"/>
    </source>
</evidence>
<keyword evidence="1" id="KW-0813">Transport</keyword>
<dbReference type="CDD" id="cd03215">
    <property type="entry name" value="ABC_Carb_Monos_II"/>
    <property type="match status" value="1"/>
</dbReference>
<evidence type="ECO:0000313" key="10">
    <source>
        <dbReference type="EMBL" id="MDZ8161318.1"/>
    </source>
</evidence>
<keyword evidence="11" id="KW-1185">Reference proteome</keyword>
<keyword evidence="5" id="KW-0547">Nucleotide-binding</keyword>
<keyword evidence="2" id="KW-1003">Cell membrane</keyword>
<comment type="caution">
    <text evidence="10">The sequence shown here is derived from an EMBL/GenBank/DDBJ whole genome shotgun (WGS) entry which is preliminary data.</text>
</comment>
<dbReference type="InterPro" id="IPR017871">
    <property type="entry name" value="ABC_transporter-like_CS"/>
</dbReference>
<reference evidence="10 11" key="1">
    <citation type="submission" date="2023-10" db="EMBL/GenBank/DDBJ databases">
        <title>Microbacterium xanthum sp. nov., isolated from seaweed.</title>
        <authorList>
            <person name="Lee S.D."/>
        </authorList>
    </citation>
    <scope>NUCLEOTIDE SEQUENCE [LARGE SCALE GENOMIC DNA]</scope>
    <source>
        <strain evidence="10 11">KCTC 19124</strain>
    </source>
</reference>
<proteinExistence type="predicted"/>
<keyword evidence="3" id="KW-0762">Sugar transport</keyword>
<evidence type="ECO:0000256" key="6">
    <source>
        <dbReference type="ARBA" id="ARBA00022840"/>
    </source>
</evidence>
<evidence type="ECO:0000256" key="3">
    <source>
        <dbReference type="ARBA" id="ARBA00022597"/>
    </source>
</evidence>
<evidence type="ECO:0000256" key="7">
    <source>
        <dbReference type="ARBA" id="ARBA00022967"/>
    </source>
</evidence>
<dbReference type="PANTHER" id="PTHR43790:SF1">
    <property type="entry name" value="XYLOSE IMPORT ATP-BINDING PROTEIN XYLG"/>
    <property type="match status" value="1"/>
</dbReference>
<dbReference type="PROSITE" id="PS00211">
    <property type="entry name" value="ABC_TRANSPORTER_1"/>
    <property type="match status" value="1"/>
</dbReference>